<reference evidence="10" key="3">
    <citation type="submission" date="2025-09" db="UniProtKB">
        <authorList>
            <consortium name="Ensembl"/>
        </authorList>
    </citation>
    <scope>IDENTIFICATION</scope>
</reference>
<dbReference type="OrthoDB" id="6475849at2759"/>
<dbReference type="InterPro" id="IPR018497">
    <property type="entry name" value="Peptidase_M13_C"/>
</dbReference>
<dbReference type="RefSeq" id="XP_028568678.1">
    <property type="nucleotide sequence ID" value="XM_028712845.1"/>
</dbReference>
<keyword evidence="4" id="KW-0378">Hydrolase</keyword>
<dbReference type="Pfam" id="PF05649">
    <property type="entry name" value="Peptidase_M13_N"/>
    <property type="match status" value="1"/>
</dbReference>
<dbReference type="GO" id="GO:0016485">
    <property type="term" value="P:protein processing"/>
    <property type="evidence" value="ECO:0007669"/>
    <property type="project" value="TreeGrafter"/>
</dbReference>
<keyword evidence="7" id="KW-0472">Membrane</keyword>
<feature type="domain" description="Peptidase M13 C-terminal" evidence="8">
    <location>
        <begin position="530"/>
        <end position="723"/>
    </location>
</feature>
<dbReference type="PANTHER" id="PTHR11733:SF128">
    <property type="entry name" value="KELL BLOOD GROUP GLYCOPROTEIN"/>
    <property type="match status" value="1"/>
</dbReference>
<evidence type="ECO:0000256" key="6">
    <source>
        <dbReference type="ARBA" id="ARBA00023049"/>
    </source>
</evidence>
<dbReference type="Gene3D" id="3.40.390.10">
    <property type="entry name" value="Collagenase (Catalytic Domain)"/>
    <property type="match status" value="1"/>
</dbReference>
<feature type="domain" description="Peptidase M13 N-terminal" evidence="9">
    <location>
        <begin position="78"/>
        <end position="470"/>
    </location>
</feature>
<dbReference type="KEGG" id="pmua:114587948"/>
<evidence type="ECO:0000313" key="11">
    <source>
        <dbReference type="Proteomes" id="UP000472272"/>
    </source>
</evidence>
<reference evidence="10 11" key="1">
    <citation type="journal article" date="2019" name="Proc. Natl. Acad. Sci. U.S.A.">
        <title>Regulatory changes in pterin and carotenoid genes underlie balanced color polymorphisms in the wall lizard.</title>
        <authorList>
            <person name="Andrade P."/>
            <person name="Pinho C."/>
            <person name="Perez I de Lanuza G."/>
            <person name="Afonso S."/>
            <person name="Brejcha J."/>
            <person name="Rubin C.J."/>
            <person name="Wallerman O."/>
            <person name="Pereira P."/>
            <person name="Sabatino S.J."/>
            <person name="Bellati A."/>
            <person name="Pellitteri-Rosa D."/>
            <person name="Bosakova Z."/>
            <person name="Bunikis I."/>
            <person name="Carretero M.A."/>
            <person name="Feiner N."/>
            <person name="Marsik P."/>
            <person name="Pauperio F."/>
            <person name="Salvi D."/>
            <person name="Soler L."/>
            <person name="While G.M."/>
            <person name="Uller T."/>
            <person name="Font E."/>
            <person name="Andersson L."/>
            <person name="Carneiro M."/>
        </authorList>
    </citation>
    <scope>NUCLEOTIDE SEQUENCE</scope>
</reference>
<feature type="transmembrane region" description="Helical" evidence="7">
    <location>
        <begin position="26"/>
        <end position="49"/>
    </location>
</feature>
<dbReference type="Gene3D" id="1.10.1380.10">
    <property type="entry name" value="Neutral endopeptidase , domain2"/>
    <property type="match status" value="1"/>
</dbReference>
<evidence type="ECO:0000256" key="4">
    <source>
        <dbReference type="ARBA" id="ARBA00022801"/>
    </source>
</evidence>
<comment type="cofactor">
    <cofactor evidence="1">
        <name>Zn(2+)</name>
        <dbReference type="ChEBI" id="CHEBI:29105"/>
    </cofactor>
</comment>
<dbReference type="GO" id="GO:0005886">
    <property type="term" value="C:plasma membrane"/>
    <property type="evidence" value="ECO:0007669"/>
    <property type="project" value="TreeGrafter"/>
</dbReference>
<dbReference type="GO" id="GO:0004222">
    <property type="term" value="F:metalloendopeptidase activity"/>
    <property type="evidence" value="ECO:0007669"/>
    <property type="project" value="InterPro"/>
</dbReference>
<dbReference type="Proteomes" id="UP000472272">
    <property type="component" value="Chromosome 17"/>
</dbReference>
<organism evidence="10 11">
    <name type="scientific">Podarcis muralis</name>
    <name type="common">Wall lizard</name>
    <name type="synonym">Lacerta muralis</name>
    <dbReference type="NCBI Taxonomy" id="64176"/>
    <lineage>
        <taxon>Eukaryota</taxon>
        <taxon>Metazoa</taxon>
        <taxon>Chordata</taxon>
        <taxon>Craniata</taxon>
        <taxon>Vertebrata</taxon>
        <taxon>Euteleostomi</taxon>
        <taxon>Lepidosauria</taxon>
        <taxon>Squamata</taxon>
        <taxon>Bifurcata</taxon>
        <taxon>Unidentata</taxon>
        <taxon>Episquamata</taxon>
        <taxon>Laterata</taxon>
        <taxon>Lacertibaenia</taxon>
        <taxon>Lacertidae</taxon>
        <taxon>Podarcis</taxon>
    </lineage>
</organism>
<keyword evidence="7" id="KW-1133">Transmembrane helix</keyword>
<dbReference type="PANTHER" id="PTHR11733">
    <property type="entry name" value="ZINC METALLOPROTEASE FAMILY M13 NEPRILYSIN-RELATED"/>
    <property type="match status" value="1"/>
</dbReference>
<gene>
    <name evidence="10" type="primary">KEL</name>
</gene>
<dbReference type="GeneTree" id="ENSGT00940000156050"/>
<dbReference type="PROSITE" id="PS51885">
    <property type="entry name" value="NEPRILYSIN"/>
    <property type="match status" value="1"/>
</dbReference>
<dbReference type="Pfam" id="PF01431">
    <property type="entry name" value="Peptidase_M13"/>
    <property type="match status" value="1"/>
</dbReference>
<dbReference type="PRINTS" id="PR00786">
    <property type="entry name" value="NEPRILYSIN"/>
</dbReference>
<evidence type="ECO:0000256" key="1">
    <source>
        <dbReference type="ARBA" id="ARBA00001947"/>
    </source>
</evidence>
<dbReference type="InterPro" id="IPR008753">
    <property type="entry name" value="Peptidase_M13_N"/>
</dbReference>
<accession>A0A670K2A5</accession>
<evidence type="ECO:0000256" key="7">
    <source>
        <dbReference type="SAM" id="Phobius"/>
    </source>
</evidence>
<dbReference type="CDD" id="cd08662">
    <property type="entry name" value="M13"/>
    <property type="match status" value="1"/>
</dbReference>
<dbReference type="OMA" id="CLEHHYA"/>
<dbReference type="Ensembl" id="ENSPMRT00000030850.1">
    <property type="protein sequence ID" value="ENSPMRP00000029082.1"/>
    <property type="gene ID" value="ENSPMRG00000018800.1"/>
</dbReference>
<dbReference type="SUPFAM" id="SSF55486">
    <property type="entry name" value="Metalloproteases ('zincins'), catalytic domain"/>
    <property type="match status" value="1"/>
</dbReference>
<evidence type="ECO:0000256" key="2">
    <source>
        <dbReference type="ARBA" id="ARBA00022670"/>
    </source>
</evidence>
<keyword evidence="6" id="KW-0482">Metalloprotease</keyword>
<evidence type="ECO:0000313" key="10">
    <source>
        <dbReference type="Ensembl" id="ENSPMRP00000029082.1"/>
    </source>
</evidence>
<protein>
    <submittedName>
        <fullName evidence="10">Kell metallo-endopeptidase (Kell blood group)</fullName>
    </submittedName>
</protein>
<keyword evidence="5" id="KW-0862">Zinc</keyword>
<dbReference type="RefSeq" id="XP_028568677.1">
    <property type="nucleotide sequence ID" value="XM_028712844.1"/>
</dbReference>
<dbReference type="InterPro" id="IPR042089">
    <property type="entry name" value="Peptidase_M13_dom_2"/>
</dbReference>
<dbReference type="RefSeq" id="XP_028568675.1">
    <property type="nucleotide sequence ID" value="XM_028712842.1"/>
</dbReference>
<dbReference type="GO" id="GO:0046872">
    <property type="term" value="F:metal ion binding"/>
    <property type="evidence" value="ECO:0007669"/>
    <property type="project" value="UniProtKB-KW"/>
</dbReference>
<evidence type="ECO:0000256" key="3">
    <source>
        <dbReference type="ARBA" id="ARBA00022723"/>
    </source>
</evidence>
<keyword evidence="7" id="KW-0812">Transmembrane</keyword>
<keyword evidence="11" id="KW-1185">Reference proteome</keyword>
<evidence type="ECO:0000259" key="8">
    <source>
        <dbReference type="Pfam" id="PF01431"/>
    </source>
</evidence>
<evidence type="ECO:0000256" key="5">
    <source>
        <dbReference type="ARBA" id="ARBA00022833"/>
    </source>
</evidence>
<reference evidence="10" key="2">
    <citation type="submission" date="2025-08" db="UniProtKB">
        <authorList>
            <consortium name="Ensembl"/>
        </authorList>
    </citation>
    <scope>IDENTIFICATION</scope>
</reference>
<dbReference type="InterPro" id="IPR000718">
    <property type="entry name" value="Peptidase_M13"/>
</dbReference>
<keyword evidence="2" id="KW-0645">Protease</keyword>
<dbReference type="RefSeq" id="XP_028568679.1">
    <property type="nucleotide sequence ID" value="XM_028712846.1"/>
</dbReference>
<sequence length="724" mass="83605">MKKLQVQPKAYEDSGEVVKRHQKAKIMFLCALLFIAFLGLLLVIIFTAVTCNLETCNTTTCLAFLLRLLNSHNTTIDPCDDFYSYTCGNWEANHTQGLNMPLVNVFDVLLEENQLIMRRLLEEPHLGFNSSAKEKAVQFYTSCMNTEQIEARGAQPLEELIDKVGGWNITGTWKETDFNQTLQILMGKYNTFPFFKAYVGPNASDPSTNIIQIDHPEFELPPETQFKKKGTYSQVLRLYFQYLTKLGHLMGGRTDVTTTYIALAFSFISNLQKAVTPLKMRKEKRMLFYSTTIKELQVKAPAIDWLLCLQAAFYPVQLNMSQPVAVHDMEYLKGMSQLIGEWRHKRDVLQIYMILYLVRHLSPALDRQFEEAHQELTDKLNSRATNSETVRAERWRKCLHETSMFFGPILGKMVVQEIFPQKAKDLAEQMFSEIRDAIHSHLDQVEWMGSLARQEAKEKIYSLQVEIGYPESILQTDEVDNEYQELEIHEDHFFHNVVACLKSLRKRFSLRLINPHLQDNWEVPPWSVHSYYSLRRHAVVFPAGMFRNPFFHTEFPSAVNFGAMGFFMAHELLHSFYDYVLPENCLACDMKTLAQRIDCLVKQYESYSLKGHSINGSFTLLENAADTGGLAMAYQAYKNWLEKHREVKLPWPEVSHHQLFFISFAHAMCGHQSPEGLQSFLHRDPHSPPPLRVLGSLSNSEDFSRHFHCPSKSPVNPAVKCHIW</sequence>
<dbReference type="GeneID" id="114587948"/>
<evidence type="ECO:0000259" key="9">
    <source>
        <dbReference type="Pfam" id="PF05649"/>
    </source>
</evidence>
<dbReference type="RefSeq" id="XP_028568680.1">
    <property type="nucleotide sequence ID" value="XM_028712847.1"/>
</dbReference>
<proteinExistence type="predicted"/>
<keyword evidence="3" id="KW-0479">Metal-binding</keyword>
<dbReference type="CTD" id="3792"/>
<name>A0A670K2A5_PODMU</name>
<dbReference type="AlphaFoldDB" id="A0A670K2A5"/>
<dbReference type="InterPro" id="IPR024079">
    <property type="entry name" value="MetalloPept_cat_dom_sf"/>
</dbReference>